<evidence type="ECO:0000313" key="3">
    <source>
        <dbReference type="Proteomes" id="UP000248168"/>
    </source>
</evidence>
<dbReference type="InterPro" id="IPR029063">
    <property type="entry name" value="SAM-dependent_MTases_sf"/>
</dbReference>
<organism evidence="2 3">
    <name type="scientific">Nitrospira lenta</name>
    <dbReference type="NCBI Taxonomy" id="1436998"/>
    <lineage>
        <taxon>Bacteria</taxon>
        <taxon>Pseudomonadati</taxon>
        <taxon>Nitrospirota</taxon>
        <taxon>Nitrospiria</taxon>
        <taxon>Nitrospirales</taxon>
        <taxon>Nitrospiraceae</taxon>
        <taxon>Nitrospira</taxon>
    </lineage>
</organism>
<evidence type="ECO:0000313" key="2">
    <source>
        <dbReference type="EMBL" id="SPP65483.1"/>
    </source>
</evidence>
<reference evidence="3" key="1">
    <citation type="submission" date="2018-04" db="EMBL/GenBank/DDBJ databases">
        <authorList>
            <person name="Lucker S."/>
            <person name="Sakoula D."/>
        </authorList>
    </citation>
    <scope>NUCLEOTIDE SEQUENCE [LARGE SCALE GENOMIC DNA]</scope>
</reference>
<dbReference type="Proteomes" id="UP000248168">
    <property type="component" value="Unassembled WGS sequence"/>
</dbReference>
<dbReference type="CDD" id="cd02440">
    <property type="entry name" value="AdoMet_MTases"/>
    <property type="match status" value="1"/>
</dbReference>
<dbReference type="OrthoDB" id="5186487at2"/>
<keyword evidence="3" id="KW-1185">Reference proteome</keyword>
<dbReference type="InParanoid" id="A0A330L8S3"/>
<dbReference type="Gene3D" id="3.40.50.150">
    <property type="entry name" value="Vaccinia Virus protein VP39"/>
    <property type="match status" value="1"/>
</dbReference>
<accession>A0A330L8S3</accession>
<sequence length="266" mass="29549">MPLLALIVTGCAKLVGVLVRWLTQLHLFLYGILPALLPPDRLRTLMRRYYDLSYEQAGTRIPLTAYSWSLETWEERILTQHLSPPATILVLGAGLGRESLALAQRGYRVLALDVARGGLIVGARRAASLHLPVTFIQADFLTLPVQAASVAYVLLSGVMYSAVPGRAQRQAWLRSLRTCLTPGGTLVLNYVIAREPDTALTRMSRRCTRAILSWPGSNPTYQDGDTCTNDHFMHVFRDEHELRTEITEAGATLIELHWPDGYAVLS</sequence>
<dbReference type="AlphaFoldDB" id="A0A330L8S3"/>
<dbReference type="EMBL" id="OUNR01000016">
    <property type="protein sequence ID" value="SPP65483.1"/>
    <property type="molecule type" value="Genomic_DNA"/>
</dbReference>
<dbReference type="Pfam" id="PF13649">
    <property type="entry name" value="Methyltransf_25"/>
    <property type="match status" value="1"/>
</dbReference>
<name>A0A330L8S3_9BACT</name>
<protein>
    <recommendedName>
        <fullName evidence="1">Methyltransferase domain-containing protein</fullName>
    </recommendedName>
</protein>
<feature type="domain" description="Methyltransferase" evidence="1">
    <location>
        <begin position="88"/>
        <end position="184"/>
    </location>
</feature>
<gene>
    <name evidence="2" type="ORF">NITLEN_30397</name>
</gene>
<dbReference type="SUPFAM" id="SSF53335">
    <property type="entry name" value="S-adenosyl-L-methionine-dependent methyltransferases"/>
    <property type="match status" value="1"/>
</dbReference>
<dbReference type="RefSeq" id="WP_121989757.1">
    <property type="nucleotide sequence ID" value="NZ_OUNR01000016.1"/>
</dbReference>
<proteinExistence type="predicted"/>
<evidence type="ECO:0000259" key="1">
    <source>
        <dbReference type="Pfam" id="PF13649"/>
    </source>
</evidence>
<dbReference type="InterPro" id="IPR041698">
    <property type="entry name" value="Methyltransf_25"/>
</dbReference>